<dbReference type="OrthoDB" id="2649488at2759"/>
<gene>
    <name evidence="1" type="ORF">PAXRUDRAFT_797109</name>
</gene>
<proteinExistence type="predicted"/>
<keyword evidence="2" id="KW-1185">Reference proteome</keyword>
<dbReference type="HOGENOM" id="CLU_003292_1_3_1"/>
<reference evidence="1 2" key="1">
    <citation type="submission" date="2014-04" db="EMBL/GenBank/DDBJ databases">
        <authorList>
            <consortium name="DOE Joint Genome Institute"/>
            <person name="Kuo A."/>
            <person name="Kohler A."/>
            <person name="Jargeat P."/>
            <person name="Nagy L.G."/>
            <person name="Floudas D."/>
            <person name="Copeland A."/>
            <person name="Barry K.W."/>
            <person name="Cichocki N."/>
            <person name="Veneault-Fourrey C."/>
            <person name="LaButti K."/>
            <person name="Lindquist E.A."/>
            <person name="Lipzen A."/>
            <person name="Lundell T."/>
            <person name="Morin E."/>
            <person name="Murat C."/>
            <person name="Sun H."/>
            <person name="Tunlid A."/>
            <person name="Henrissat B."/>
            <person name="Grigoriev I.V."/>
            <person name="Hibbett D.S."/>
            <person name="Martin F."/>
            <person name="Nordberg H.P."/>
            <person name="Cantor M.N."/>
            <person name="Hua S.X."/>
        </authorList>
    </citation>
    <scope>NUCLEOTIDE SEQUENCE [LARGE SCALE GENOMIC DNA]</scope>
    <source>
        <strain evidence="1 2">Ve08.2h10</strain>
    </source>
</reference>
<sequence>HILQSKALHGLKDINWAKQNSPLDPHEAFNNHLKVNSPPANGPLSTYCNGRNHKALTKSKFLTTLTTTLKASGRPPLQGHGIRISATLKYLLRNMPFDIVKVKGRWVSNVFLVYLRHHTQILAPYMQAQPALHKSFLRITLPPVR</sequence>
<dbReference type="EMBL" id="KN825378">
    <property type="protein sequence ID" value="KIK91519.1"/>
    <property type="molecule type" value="Genomic_DNA"/>
</dbReference>
<name>A0A0D0DY92_9AGAM</name>
<protein>
    <submittedName>
        <fullName evidence="1">Uncharacterized protein</fullName>
    </submittedName>
</protein>
<dbReference type="Proteomes" id="UP000054538">
    <property type="component" value="Unassembled WGS sequence"/>
</dbReference>
<dbReference type="InParanoid" id="A0A0D0DY92"/>
<dbReference type="STRING" id="930991.A0A0D0DY92"/>
<evidence type="ECO:0000313" key="1">
    <source>
        <dbReference type="EMBL" id="KIK91519.1"/>
    </source>
</evidence>
<reference evidence="2" key="2">
    <citation type="submission" date="2015-01" db="EMBL/GenBank/DDBJ databases">
        <title>Evolutionary Origins and Diversification of the Mycorrhizal Mutualists.</title>
        <authorList>
            <consortium name="DOE Joint Genome Institute"/>
            <consortium name="Mycorrhizal Genomics Consortium"/>
            <person name="Kohler A."/>
            <person name="Kuo A."/>
            <person name="Nagy L.G."/>
            <person name="Floudas D."/>
            <person name="Copeland A."/>
            <person name="Barry K.W."/>
            <person name="Cichocki N."/>
            <person name="Veneault-Fourrey C."/>
            <person name="LaButti K."/>
            <person name="Lindquist E.A."/>
            <person name="Lipzen A."/>
            <person name="Lundell T."/>
            <person name="Morin E."/>
            <person name="Murat C."/>
            <person name="Riley R."/>
            <person name="Ohm R."/>
            <person name="Sun H."/>
            <person name="Tunlid A."/>
            <person name="Henrissat B."/>
            <person name="Grigoriev I.V."/>
            <person name="Hibbett D.S."/>
            <person name="Martin F."/>
        </authorList>
    </citation>
    <scope>NUCLEOTIDE SEQUENCE [LARGE SCALE GENOMIC DNA]</scope>
    <source>
        <strain evidence="2">Ve08.2h10</strain>
    </source>
</reference>
<evidence type="ECO:0000313" key="2">
    <source>
        <dbReference type="Proteomes" id="UP000054538"/>
    </source>
</evidence>
<organism evidence="1 2">
    <name type="scientific">Paxillus rubicundulus Ve08.2h10</name>
    <dbReference type="NCBI Taxonomy" id="930991"/>
    <lineage>
        <taxon>Eukaryota</taxon>
        <taxon>Fungi</taxon>
        <taxon>Dikarya</taxon>
        <taxon>Basidiomycota</taxon>
        <taxon>Agaricomycotina</taxon>
        <taxon>Agaricomycetes</taxon>
        <taxon>Agaricomycetidae</taxon>
        <taxon>Boletales</taxon>
        <taxon>Paxilineae</taxon>
        <taxon>Paxillaceae</taxon>
        <taxon>Paxillus</taxon>
    </lineage>
</organism>
<accession>A0A0D0DY92</accession>
<dbReference type="AlphaFoldDB" id="A0A0D0DY92"/>
<feature type="non-terminal residue" evidence="1">
    <location>
        <position position="1"/>
    </location>
</feature>